<comment type="subcellular location">
    <subcellularLocation>
        <location evidence="7">Cell inner membrane</location>
        <topology evidence="7">Multi-pass membrane protein</topology>
    </subcellularLocation>
    <subcellularLocation>
        <location evidence="1">Cell membrane</location>
        <topology evidence="1">Multi-pass membrane protein</topology>
    </subcellularLocation>
</comment>
<evidence type="ECO:0000256" key="6">
    <source>
        <dbReference type="ARBA" id="ARBA00023136"/>
    </source>
</evidence>
<evidence type="ECO:0000256" key="7">
    <source>
        <dbReference type="RuleBase" id="RU365041"/>
    </source>
</evidence>
<keyword evidence="3" id="KW-1003">Cell membrane</keyword>
<dbReference type="EMBL" id="JBHRXI010000001">
    <property type="protein sequence ID" value="MFC3612515.1"/>
    <property type="molecule type" value="Genomic_DNA"/>
</dbReference>
<reference evidence="10" key="1">
    <citation type="journal article" date="2019" name="Int. J. Syst. Evol. Microbiol.">
        <title>The Global Catalogue of Microorganisms (GCM) 10K type strain sequencing project: providing services to taxonomists for standard genome sequencing and annotation.</title>
        <authorList>
            <consortium name="The Broad Institute Genomics Platform"/>
            <consortium name="The Broad Institute Genome Sequencing Center for Infectious Disease"/>
            <person name="Wu L."/>
            <person name="Ma J."/>
        </authorList>
    </citation>
    <scope>NUCLEOTIDE SEQUENCE [LARGE SCALE GENOMIC DNA]</scope>
    <source>
        <strain evidence="10">KCTC 42911</strain>
    </source>
</reference>
<evidence type="ECO:0000256" key="3">
    <source>
        <dbReference type="ARBA" id="ARBA00022475"/>
    </source>
</evidence>
<evidence type="ECO:0000256" key="4">
    <source>
        <dbReference type="ARBA" id="ARBA00022692"/>
    </source>
</evidence>
<evidence type="ECO:0000256" key="1">
    <source>
        <dbReference type="ARBA" id="ARBA00004651"/>
    </source>
</evidence>
<dbReference type="RefSeq" id="WP_386733696.1">
    <property type="nucleotide sequence ID" value="NZ_JBHRXI010000001.1"/>
</dbReference>
<comment type="similarity">
    <text evidence="2 7">Belongs to the MgtC/SapB family.</text>
</comment>
<feature type="transmembrane region" description="Helical" evidence="7">
    <location>
        <begin position="87"/>
        <end position="105"/>
    </location>
</feature>
<dbReference type="InterPro" id="IPR049177">
    <property type="entry name" value="MgtC_SapB_SrpB_YhiD_N"/>
</dbReference>
<keyword evidence="6 7" id="KW-0472">Membrane</keyword>
<sequence>MEQLLDEFRSTMDIPWSIWSARLVGTVVLCGLIGFEREVDKRQAGIRTHILVGLASALYCIVMQHLVVSDEFATDRVRTDPIRVVEAVTQGVAFLAAGLVVFHQGNVRGLKTGATMWLSAAIGLACGLGLWGLAVTTTIIAIVIIVLFRKIEQKAGTHVPGHKNAGEKEA</sequence>
<proteinExistence type="inferred from homology"/>
<evidence type="ECO:0000256" key="2">
    <source>
        <dbReference type="ARBA" id="ARBA00009298"/>
    </source>
</evidence>
<dbReference type="PANTHER" id="PTHR33778:SF1">
    <property type="entry name" value="MAGNESIUM TRANSPORTER YHID-RELATED"/>
    <property type="match status" value="1"/>
</dbReference>
<protein>
    <recommendedName>
        <fullName evidence="7">Protein MgtC</fullName>
    </recommendedName>
</protein>
<dbReference type="PRINTS" id="PR01837">
    <property type="entry name" value="MGTCSAPBPROT"/>
</dbReference>
<feature type="transmembrane region" description="Helical" evidence="7">
    <location>
        <begin position="16"/>
        <end position="35"/>
    </location>
</feature>
<evidence type="ECO:0000313" key="9">
    <source>
        <dbReference type="EMBL" id="MFC3612515.1"/>
    </source>
</evidence>
<keyword evidence="5 7" id="KW-1133">Transmembrane helix</keyword>
<feature type="transmembrane region" description="Helical" evidence="7">
    <location>
        <begin position="47"/>
        <end position="67"/>
    </location>
</feature>
<gene>
    <name evidence="9" type="ORF">ACFORG_01975</name>
</gene>
<dbReference type="Proteomes" id="UP001595629">
    <property type="component" value="Unassembled WGS sequence"/>
</dbReference>
<accession>A0ABV7TCD9</accession>
<dbReference type="InterPro" id="IPR003416">
    <property type="entry name" value="MgtC/SapB/SrpB/YhiD_fam"/>
</dbReference>
<keyword evidence="7" id="KW-0997">Cell inner membrane</keyword>
<evidence type="ECO:0000259" key="8">
    <source>
        <dbReference type="Pfam" id="PF02308"/>
    </source>
</evidence>
<feature type="transmembrane region" description="Helical" evidence="7">
    <location>
        <begin position="117"/>
        <end position="148"/>
    </location>
</feature>
<organism evidence="9 10">
    <name type="scientific">Lutimaribacter marinistellae</name>
    <dbReference type="NCBI Taxonomy" id="1820329"/>
    <lineage>
        <taxon>Bacteria</taxon>
        <taxon>Pseudomonadati</taxon>
        <taxon>Pseudomonadota</taxon>
        <taxon>Alphaproteobacteria</taxon>
        <taxon>Rhodobacterales</taxon>
        <taxon>Roseobacteraceae</taxon>
        <taxon>Lutimaribacter</taxon>
    </lineage>
</organism>
<comment type="caution">
    <text evidence="9">The sequence shown here is derived from an EMBL/GenBank/DDBJ whole genome shotgun (WGS) entry which is preliminary data.</text>
</comment>
<dbReference type="PANTHER" id="PTHR33778">
    <property type="entry name" value="PROTEIN MGTC"/>
    <property type="match status" value="1"/>
</dbReference>
<evidence type="ECO:0000256" key="5">
    <source>
        <dbReference type="ARBA" id="ARBA00022989"/>
    </source>
</evidence>
<dbReference type="Pfam" id="PF02308">
    <property type="entry name" value="MgtC"/>
    <property type="match status" value="1"/>
</dbReference>
<feature type="domain" description="MgtC/SapB/SrpB/YhiD N-terminal" evidence="8">
    <location>
        <begin position="25"/>
        <end position="153"/>
    </location>
</feature>
<keyword evidence="10" id="KW-1185">Reference proteome</keyword>
<name>A0ABV7TCD9_9RHOB</name>
<evidence type="ECO:0000313" key="10">
    <source>
        <dbReference type="Proteomes" id="UP001595629"/>
    </source>
</evidence>
<keyword evidence="4 7" id="KW-0812">Transmembrane</keyword>